<proteinExistence type="predicted"/>
<organism evidence="2 3">
    <name type="scientific">Cohnella pontilimi</name>
    <dbReference type="NCBI Taxonomy" id="2564100"/>
    <lineage>
        <taxon>Bacteria</taxon>
        <taxon>Bacillati</taxon>
        <taxon>Bacillota</taxon>
        <taxon>Bacilli</taxon>
        <taxon>Bacillales</taxon>
        <taxon>Paenibacillaceae</taxon>
        <taxon>Cohnella</taxon>
    </lineage>
</organism>
<dbReference type="NCBIfam" id="NF033912">
    <property type="entry name" value="msc"/>
    <property type="match status" value="1"/>
</dbReference>
<feature type="transmembrane region" description="Helical" evidence="1">
    <location>
        <begin position="457"/>
        <end position="478"/>
    </location>
</feature>
<dbReference type="Proteomes" id="UP000309673">
    <property type="component" value="Unassembled WGS sequence"/>
</dbReference>
<evidence type="ECO:0000256" key="1">
    <source>
        <dbReference type="SAM" id="Phobius"/>
    </source>
</evidence>
<dbReference type="InterPro" id="IPR045275">
    <property type="entry name" value="MscS_archaea/bacteria_type"/>
</dbReference>
<feature type="transmembrane region" description="Helical" evidence="1">
    <location>
        <begin position="74"/>
        <end position="95"/>
    </location>
</feature>
<accession>A0A4V5LSP2</accession>
<protein>
    <submittedName>
        <fullName evidence="2">Uncharacterized protein</fullName>
    </submittedName>
</protein>
<feature type="transmembrane region" description="Helical" evidence="1">
    <location>
        <begin position="431"/>
        <end position="451"/>
    </location>
</feature>
<feature type="transmembrane region" description="Helical" evidence="1">
    <location>
        <begin position="236"/>
        <end position="258"/>
    </location>
</feature>
<dbReference type="OrthoDB" id="1411407at2"/>
<evidence type="ECO:0000313" key="2">
    <source>
        <dbReference type="EMBL" id="TJY43889.1"/>
    </source>
</evidence>
<reference evidence="2 3" key="1">
    <citation type="submission" date="2019-04" db="EMBL/GenBank/DDBJ databases">
        <title>Cohnella sp. nov., isolated from soil.</title>
        <authorList>
            <person name="Kim W."/>
        </authorList>
    </citation>
    <scope>NUCLEOTIDE SEQUENCE [LARGE SCALE GENOMIC DNA]</scope>
    <source>
        <strain evidence="2 3">CAU 1483</strain>
    </source>
</reference>
<name>A0A4V5LSP2_9BACL</name>
<comment type="caution">
    <text evidence="2">The sequence shown here is derived from an EMBL/GenBank/DDBJ whole genome shotgun (WGS) entry which is preliminary data.</text>
</comment>
<dbReference type="Pfam" id="PF05552">
    <property type="entry name" value="MS_channel_1st_1"/>
    <property type="match status" value="4"/>
</dbReference>
<dbReference type="Gene3D" id="1.10.287.1260">
    <property type="match status" value="1"/>
</dbReference>
<feature type="transmembrane region" description="Helical" evidence="1">
    <location>
        <begin position="387"/>
        <end position="410"/>
    </location>
</feature>
<keyword evidence="3" id="KW-1185">Reference proteome</keyword>
<dbReference type="AlphaFoldDB" id="A0A4V5LSP2"/>
<dbReference type="PANTHER" id="PTHR30221">
    <property type="entry name" value="SMALL-CONDUCTANCE MECHANOSENSITIVE CHANNEL"/>
    <property type="match status" value="1"/>
</dbReference>
<keyword evidence="1" id="KW-0472">Membrane</keyword>
<feature type="transmembrane region" description="Helical" evidence="1">
    <location>
        <begin position="278"/>
        <end position="299"/>
    </location>
</feature>
<dbReference type="EMBL" id="SUPK01000001">
    <property type="protein sequence ID" value="TJY43889.1"/>
    <property type="molecule type" value="Genomic_DNA"/>
</dbReference>
<feature type="transmembrane region" description="Helical" evidence="1">
    <location>
        <begin position="187"/>
        <end position="215"/>
    </location>
</feature>
<feature type="transmembrane region" description="Helical" evidence="1">
    <location>
        <begin position="107"/>
        <end position="133"/>
    </location>
</feature>
<dbReference type="PANTHER" id="PTHR30221:SF1">
    <property type="entry name" value="SMALL-CONDUCTANCE MECHANOSENSITIVE CHANNEL"/>
    <property type="match status" value="1"/>
</dbReference>
<feature type="transmembrane region" description="Helical" evidence="1">
    <location>
        <begin position="357"/>
        <end position="375"/>
    </location>
</feature>
<keyword evidence="1" id="KW-1133">Transmembrane helix</keyword>
<dbReference type="InterPro" id="IPR008910">
    <property type="entry name" value="MSC_TM_helix"/>
</dbReference>
<gene>
    <name evidence="2" type="ORF">E5161_00305</name>
</gene>
<keyword evidence="1" id="KW-0812">Transmembrane</keyword>
<feature type="transmembrane region" description="Helical" evidence="1">
    <location>
        <begin position="154"/>
        <end position="175"/>
    </location>
</feature>
<sequence>MNYRDNWNLLLLSGSGIGRIIGAIVVLLVGLWIAGVVGKAVTKALSRTNVDQRGNSYFGETTSVSKVIGKAVKYFIVLVTIMFVLQLLSFSAILAPFGGFIGSIMTYIPNVLGAVILAAIAHILGTLLKKLVMNLVFSLSHRRNMDKLLQYRDLLGNLAYALVILFFATSILNLLNIPAISGPIGLVIAMIINYLPLVAGAVVLIILGHLIAKFVGNLVRTLAASMNLQRWTGPGFDVATFIGKIVYFLILFPIAVQALNLLQIRSIQEPAQNILNLVMSWIPKIAVAAFLLYIGYIMAKVVRNLTQTLLSPLKIDEKVDMLLPMLKRNPEQVAQPGVLADATSGASAVPVYPVTRWIANVISVLVFGFFLVEATNVLDLAFISSTVAALMVMLPRFILVALIILAGIILGKLASQAVSPTSPMKNFIQPVIIVLAVVIGLTEIGLASVIITSGYLIVMGALAVTFIISVGIGSIPAVKRYWEKKQSGSV</sequence>
<dbReference type="GO" id="GO:0008381">
    <property type="term" value="F:mechanosensitive monoatomic ion channel activity"/>
    <property type="evidence" value="ECO:0007669"/>
    <property type="project" value="InterPro"/>
</dbReference>
<evidence type="ECO:0000313" key="3">
    <source>
        <dbReference type="Proteomes" id="UP000309673"/>
    </source>
</evidence>
<feature type="transmembrane region" description="Helical" evidence="1">
    <location>
        <begin position="20"/>
        <end position="38"/>
    </location>
</feature>
<dbReference type="RefSeq" id="WP_136775610.1">
    <property type="nucleotide sequence ID" value="NZ_SUPK01000001.1"/>
</dbReference>